<dbReference type="Proteomes" id="UP000676079">
    <property type="component" value="Chromosome"/>
</dbReference>
<name>A0ABX8BVP0_9ACTN</name>
<proteinExistence type="predicted"/>
<evidence type="ECO:0000259" key="1">
    <source>
        <dbReference type="Pfam" id="PF01636"/>
    </source>
</evidence>
<dbReference type="Gene3D" id="3.30.200.20">
    <property type="entry name" value="Phosphorylase Kinase, domain 1"/>
    <property type="match status" value="1"/>
</dbReference>
<gene>
    <name evidence="2" type="ORF">KGD84_14060</name>
</gene>
<evidence type="ECO:0000313" key="3">
    <source>
        <dbReference type="Proteomes" id="UP000676079"/>
    </source>
</evidence>
<feature type="domain" description="Aminoglycoside phosphotransferase" evidence="1">
    <location>
        <begin position="24"/>
        <end position="248"/>
    </location>
</feature>
<dbReference type="InterPro" id="IPR041726">
    <property type="entry name" value="ACAD10_11_N"/>
</dbReference>
<sequence>MTAPALDTAALAAFLGVPGPLRAVPLSGGKSNLTYRIDDAAGPRWVLRRPPTAGLTPSAHDMGREYRTVAALRDTGVPVAGAVALCEDPRVLGAPFSLVEYVDARVVRTRDQLADWDDRAVADCAHALVRVLAALHAVDHRATGLAGRPDGYLRRQVDLWGRQWRRVRTGDLPDLDRLHGLLSESVPDSSAHAVVHGDYRIDNVMLDHGDPSKVRAVVDWELSTLGDPLADAAMMCVYRTPGLDLVLGEPAAWNSERLPDADALAQMYADASGRDLEHWAFHLGLAHLKLAVIAQGIEYRARQGATGAGRDRAGEAVAPYAAAGLRVLAAERRGV</sequence>
<dbReference type="InterPro" id="IPR002575">
    <property type="entry name" value="Aminoglycoside_PTrfase"/>
</dbReference>
<accession>A0ABX8BVP0</accession>
<dbReference type="InterPro" id="IPR052898">
    <property type="entry name" value="ACAD10-like"/>
</dbReference>
<dbReference type="RefSeq" id="WP_220560797.1">
    <property type="nucleotide sequence ID" value="NZ_CP074133.1"/>
</dbReference>
<dbReference type="InterPro" id="IPR011009">
    <property type="entry name" value="Kinase-like_dom_sf"/>
</dbReference>
<dbReference type="PANTHER" id="PTHR47829:SF1">
    <property type="entry name" value="HAD FAMILY PHOSPHATASE"/>
    <property type="match status" value="1"/>
</dbReference>
<keyword evidence="3" id="KW-1185">Reference proteome</keyword>
<protein>
    <submittedName>
        <fullName evidence="2">Phosphotransferase family protein</fullName>
    </submittedName>
</protein>
<dbReference type="Pfam" id="PF01636">
    <property type="entry name" value="APH"/>
    <property type="match status" value="1"/>
</dbReference>
<dbReference type="SUPFAM" id="SSF56112">
    <property type="entry name" value="Protein kinase-like (PK-like)"/>
    <property type="match status" value="1"/>
</dbReference>
<dbReference type="Gene3D" id="3.90.1200.10">
    <property type="match status" value="1"/>
</dbReference>
<reference evidence="2 3" key="1">
    <citation type="submission" date="2021-05" db="EMBL/GenBank/DDBJ databases">
        <title>Direct Submission.</title>
        <authorList>
            <person name="Li K."/>
            <person name="Gao J."/>
        </authorList>
    </citation>
    <scope>NUCLEOTIDE SEQUENCE [LARGE SCALE GENOMIC DNA]</scope>
    <source>
        <strain evidence="2 3">Mg02</strain>
    </source>
</reference>
<dbReference type="EMBL" id="CP074133">
    <property type="protein sequence ID" value="QUX25274.1"/>
    <property type="molecule type" value="Genomic_DNA"/>
</dbReference>
<dbReference type="CDD" id="cd05154">
    <property type="entry name" value="ACAD10_11_N-like"/>
    <property type="match status" value="1"/>
</dbReference>
<dbReference type="PANTHER" id="PTHR47829">
    <property type="entry name" value="HYDROLASE, PUTATIVE (AFU_ORTHOLOGUE AFUA_1G12880)-RELATED"/>
    <property type="match status" value="1"/>
</dbReference>
<organism evidence="2 3">
    <name type="scientific">Nocardiopsis changdeensis</name>
    <dbReference type="NCBI Taxonomy" id="2831969"/>
    <lineage>
        <taxon>Bacteria</taxon>
        <taxon>Bacillati</taxon>
        <taxon>Actinomycetota</taxon>
        <taxon>Actinomycetes</taxon>
        <taxon>Streptosporangiales</taxon>
        <taxon>Nocardiopsidaceae</taxon>
        <taxon>Nocardiopsis</taxon>
    </lineage>
</organism>
<evidence type="ECO:0000313" key="2">
    <source>
        <dbReference type="EMBL" id="QUX25274.1"/>
    </source>
</evidence>